<reference evidence="1 2" key="1">
    <citation type="submission" date="2019-02" db="EMBL/GenBank/DDBJ databases">
        <title>Deep-cultivation of Planctomycetes and their phenomic and genomic characterization uncovers novel biology.</title>
        <authorList>
            <person name="Wiegand S."/>
            <person name="Jogler M."/>
            <person name="Boedeker C."/>
            <person name="Pinto D."/>
            <person name="Vollmers J."/>
            <person name="Rivas-Marin E."/>
            <person name="Kohn T."/>
            <person name="Peeters S.H."/>
            <person name="Heuer A."/>
            <person name="Rast P."/>
            <person name="Oberbeckmann S."/>
            <person name="Bunk B."/>
            <person name="Jeske O."/>
            <person name="Meyerdierks A."/>
            <person name="Storesund J.E."/>
            <person name="Kallscheuer N."/>
            <person name="Luecker S."/>
            <person name="Lage O.M."/>
            <person name="Pohl T."/>
            <person name="Merkel B.J."/>
            <person name="Hornburger P."/>
            <person name="Mueller R.-W."/>
            <person name="Bruemmer F."/>
            <person name="Labrenz M."/>
            <person name="Spormann A.M."/>
            <person name="Op den Camp H."/>
            <person name="Overmann J."/>
            <person name="Amann R."/>
            <person name="Jetten M.S.M."/>
            <person name="Mascher T."/>
            <person name="Medema M.H."/>
            <person name="Devos D.P."/>
            <person name="Kaster A.-K."/>
            <person name="Ovreas L."/>
            <person name="Rohde M."/>
            <person name="Galperin M.Y."/>
            <person name="Jogler C."/>
        </authorList>
    </citation>
    <scope>NUCLEOTIDE SEQUENCE [LARGE SCALE GENOMIC DNA]</scope>
    <source>
        <strain evidence="1 2">Poly24</strain>
    </source>
</reference>
<proteinExistence type="predicted"/>
<keyword evidence="2" id="KW-1185">Reference proteome</keyword>
<dbReference type="Pfam" id="PF13620">
    <property type="entry name" value="CarboxypepD_reg"/>
    <property type="match status" value="1"/>
</dbReference>
<dbReference type="Proteomes" id="UP000315082">
    <property type="component" value="Chromosome"/>
</dbReference>
<dbReference type="AlphaFoldDB" id="A0A518JMA6"/>
<organism evidence="1 2">
    <name type="scientific">Rosistilla carotiformis</name>
    <dbReference type="NCBI Taxonomy" id="2528017"/>
    <lineage>
        <taxon>Bacteria</taxon>
        <taxon>Pseudomonadati</taxon>
        <taxon>Planctomycetota</taxon>
        <taxon>Planctomycetia</taxon>
        <taxon>Pirellulales</taxon>
        <taxon>Pirellulaceae</taxon>
        <taxon>Rosistilla</taxon>
    </lineage>
</organism>
<sequence>MISDPQSKRFPIRFSGTMKNRSYLTLSSFRLGLTFVALLVANGWQVADAKDVTLRGVVRDTSDNILPGVSIDVVDSKATTMTDGEGRFSVSVQTPAPFRLEMSKEGYVASQVTVSDPGKPIEAALAAETDDTGLIRYATMISMSHSVGEIRRDPRKYENRLLGEELFKELADRYGEKPAEEAVFRIYLPPGVPKLNGLFLSSEHGVGGPMIEHPMVRAFADRHRLALIGVLGNPIQRGIYPASALDTILGEIAREVNHPEIATAPLFTFGHSNGTGFSAAYAAMRPDRVIGWISFHSGASWHLVFPGVEKVPGLVMHGNQDSYFDQGQSEAVASLRTERNAPIALLVDGQGGHWPREREATYAVVLAFCEACLRIRLADSERIADGKPWPKAPLQPAVIESGWLGDRYDRSVGGMQKLTIASYADFQGDRSTANWLPDQAFAKAWQSYGERLSIGGDQPR</sequence>
<evidence type="ECO:0000313" key="2">
    <source>
        <dbReference type="Proteomes" id="UP000315082"/>
    </source>
</evidence>
<dbReference type="InterPro" id="IPR008969">
    <property type="entry name" value="CarboxyPept-like_regulatory"/>
</dbReference>
<accession>A0A518JMA6</accession>
<dbReference type="Gene3D" id="3.40.50.1820">
    <property type="entry name" value="alpha/beta hydrolase"/>
    <property type="match status" value="1"/>
</dbReference>
<dbReference type="Gene3D" id="2.60.40.1120">
    <property type="entry name" value="Carboxypeptidase-like, regulatory domain"/>
    <property type="match status" value="1"/>
</dbReference>
<dbReference type="InterPro" id="IPR029058">
    <property type="entry name" value="AB_hydrolase_fold"/>
</dbReference>
<evidence type="ECO:0008006" key="3">
    <source>
        <dbReference type="Google" id="ProtNLM"/>
    </source>
</evidence>
<evidence type="ECO:0000313" key="1">
    <source>
        <dbReference type="EMBL" id="QDV66664.1"/>
    </source>
</evidence>
<name>A0A518JMA6_9BACT</name>
<protein>
    <recommendedName>
        <fullName evidence="3">Alpha/beta hydrolase family protein</fullName>
    </recommendedName>
</protein>
<dbReference type="KEGG" id="rcf:Poly24_03510"/>
<dbReference type="EMBL" id="CP036348">
    <property type="protein sequence ID" value="QDV66664.1"/>
    <property type="molecule type" value="Genomic_DNA"/>
</dbReference>
<dbReference type="SUPFAM" id="SSF49464">
    <property type="entry name" value="Carboxypeptidase regulatory domain-like"/>
    <property type="match status" value="1"/>
</dbReference>
<dbReference type="SUPFAM" id="SSF53474">
    <property type="entry name" value="alpha/beta-Hydrolases"/>
    <property type="match status" value="1"/>
</dbReference>
<gene>
    <name evidence="1" type="ORF">Poly24_03510</name>
</gene>